<feature type="compositionally biased region" description="Basic and acidic residues" evidence="1">
    <location>
        <begin position="695"/>
        <end position="718"/>
    </location>
</feature>
<dbReference type="InterPro" id="IPR009030">
    <property type="entry name" value="Growth_fac_rcpt_cys_sf"/>
</dbReference>
<reference evidence="3" key="2">
    <citation type="submission" date="2024-04" db="EMBL/GenBank/DDBJ databases">
        <authorList>
            <person name="Chen Y."/>
            <person name="Shah S."/>
            <person name="Dougan E. K."/>
            <person name="Thang M."/>
            <person name="Chan C."/>
        </authorList>
    </citation>
    <scope>NUCLEOTIDE SEQUENCE [LARGE SCALE GENOMIC DNA]</scope>
</reference>
<comment type="caution">
    <text evidence="2">The sequence shown here is derived from an EMBL/GenBank/DDBJ whole genome shotgun (WGS) entry which is preliminary data.</text>
</comment>
<dbReference type="SUPFAM" id="SSF56349">
    <property type="entry name" value="DNA breaking-rejoining enzymes"/>
    <property type="match status" value="1"/>
</dbReference>
<protein>
    <submittedName>
        <fullName evidence="4">CS domain-containing protein</fullName>
    </submittedName>
</protein>
<accession>A0A9P1G8D0</accession>
<proteinExistence type="predicted"/>
<dbReference type="InterPro" id="IPR011889">
    <property type="entry name" value="Liste_lipo_26"/>
</dbReference>
<feature type="compositionally biased region" description="Basic and acidic residues" evidence="1">
    <location>
        <begin position="479"/>
        <end position="503"/>
    </location>
</feature>
<feature type="region of interest" description="Disordered" evidence="1">
    <location>
        <begin position="676"/>
        <end position="720"/>
    </location>
</feature>
<dbReference type="SUPFAM" id="SSF57184">
    <property type="entry name" value="Growth factor receptor domain"/>
    <property type="match status" value="1"/>
</dbReference>
<dbReference type="GO" id="GO:0003677">
    <property type="term" value="F:DNA binding"/>
    <property type="evidence" value="ECO:0007669"/>
    <property type="project" value="InterPro"/>
</dbReference>
<evidence type="ECO:0000313" key="4">
    <source>
        <dbReference type="EMBL" id="CAL4792031.1"/>
    </source>
</evidence>
<dbReference type="InterPro" id="IPR005046">
    <property type="entry name" value="DUF285"/>
</dbReference>
<dbReference type="EMBL" id="CAMXCT010003480">
    <property type="protein sequence ID" value="CAI4004719.1"/>
    <property type="molecule type" value="Genomic_DNA"/>
</dbReference>
<feature type="compositionally biased region" description="Basic and acidic residues" evidence="1">
    <location>
        <begin position="358"/>
        <end position="381"/>
    </location>
</feature>
<evidence type="ECO:0000313" key="2">
    <source>
        <dbReference type="EMBL" id="CAI4004719.1"/>
    </source>
</evidence>
<feature type="compositionally biased region" description="Low complexity" evidence="1">
    <location>
        <begin position="448"/>
        <end position="458"/>
    </location>
</feature>
<evidence type="ECO:0000313" key="5">
    <source>
        <dbReference type="Proteomes" id="UP001152797"/>
    </source>
</evidence>
<name>A0A9P1G8D0_9DINO</name>
<feature type="compositionally biased region" description="Basic residues" evidence="1">
    <location>
        <begin position="434"/>
        <end position="446"/>
    </location>
</feature>
<reference evidence="2" key="1">
    <citation type="submission" date="2022-10" db="EMBL/GenBank/DDBJ databases">
        <authorList>
            <person name="Chen Y."/>
            <person name="Dougan E. K."/>
            <person name="Chan C."/>
            <person name="Rhodes N."/>
            <person name="Thang M."/>
        </authorList>
    </citation>
    <scope>NUCLEOTIDE SEQUENCE</scope>
</reference>
<dbReference type="InterPro" id="IPR011010">
    <property type="entry name" value="DNA_brk_join_enz"/>
</dbReference>
<dbReference type="NCBIfam" id="TIGR02167">
    <property type="entry name" value="Liste_lipo_26"/>
    <property type="match status" value="2"/>
</dbReference>
<feature type="compositionally biased region" description="Polar residues" evidence="1">
    <location>
        <begin position="523"/>
        <end position="535"/>
    </location>
</feature>
<sequence>MQSMFEEAKEFNQPIGSWNTSAVTDMRRMFYRAEKFNQPIGSWNTSAVRDMRWMFSGAISFDTSIGLWDISSLISHDGMSGTVKLKPPCQPGRGPGRNNLMCERCDVGKFAPAQSFCQECPEGSTPSEERSTCEECLGSHYSMSGVDGCFPCNLPLVLVDNKCGNMAKWYRGGASRGSPSVIAEGDTIEAQVYDDEGNEQGSILLGVRRLLAEHHGGHLIEAFFLGASDVYYHWWMNDGDGSPSKERGVYHLCTVAAKECPTVKGHKEAVHSDRYRCHGRGVLGSKQVPWLKDKVFFEGYMMALGAFNHALTAGGAKSRGALRDVDADVDWVDDVDPSEEGETSHQNSSGSESSEEDATMKDRIKELRKQLKQAEDDAADRKTKKAKHRRDKKTGEAREGKPKESRKKVVQDRDRGRKSKPPEPVEDDEPGRKKQDKKKKKRKRRQSSSDGAARGVRAGVKKKKRELGHPEESGADSSESQKEVFKVKKPTEHKEKDDDHDRGPFGGGPPVKFPGDEDDSSARGLSTSTKSSQQKLLAYTNKYPGRLASRMLLKMEHATASPHSRKGSRTPAVALNHILTILLPNLGVKAGVRSTRELKTLGTILDLLAVGSPSKAADVIAQRIKAVERASHESHWGSAQFLELLAPEKSMLLDKDEEIYVSKEYLLEQRLRQYDRGSYRPEGGGKGKTKGAKGKTKDKEKGDRGALDKNDKGGKKPEWGQPLVDFLEEARTPAELMRWLRELVSEQDSPFSRYLALQHELEEELPTEETPLATEPPNLFPVRSSLVKNYLKGKGEEVAAWVLTLVEVLNYQAMSGKPQLGPPRLSPAQELMVTRLLEGVKRFEGKKGKLKSFAQCREDIGKVKFDYSGEPVQYMEELVAEKVIACWPKPGEAAVQDACSFVPPHVRHWLERPSECLLPRSEWPECPPISRVRATDEEWEAIVRAGAERGMMARVPQDQLLRDHHGVPILNGAGAVRKVKTIGDDCHLPYLGQMGMLEVDEDEELLVDSEDLTSCFNLFRLPPEWLGYCAFSKTVSATVFGGPASERAYVGMRVVPMGWINSVALMQTVVRTLVFGISGIPESSEVSKLKWFPEDDSVSVVYLDSYDELRKVSAGCREVMAGGPSHRHQRFVNTCQDLHLPLNEGKRLVGAVHGTLQGGDIDGINGTFEASHDKKVDIMGLGAALLGTGAATEFELRHFVGKAIFAMAFRRPTMSVFERVFVDMSKAQHGKVILSRHTMDEVYMVMALIPLLVMNLRAQLDGEVAITDASPTGGGGAVARRFKRIPDTIVHEDGRCLWCQRDLEHDRMYPWRDFMFSGPNAPLSHAVARVGGIEVQPPYDLLRGDNFETPAGKEKLANLEGDPALAAEHWAPECRLFSQARGKPVTLADGTWLPGPQPVRDANHVMGFPWVSQQMKIQLRKSNSMALRGLKRAAGTFGRRRYVTVEHPYNSWLWYFSILDELLKGEFEYAVGSNCCWNGDREKWYALLNNAPHIQRELHVPDCPGHEGLRPYEVTRSADGTLHFSTEEESEYKPRWCAAYARGLKIQIQSWIERSQMDGRCKSIQKELEKSTHRLAEPDVANMVAQVPYPAYRWYWEEVLSYAWRDERHINEGEVAAFIVMLKRRAKNPAKHEMRYVSIVDSQVTRGGTLLTAHRAGSLVDMPSHLRFAGLQQRTLRAYRLSIDRFLVFAKIHRLPLRTASQLDYAVAEFTNALFQEGDSLAQAGHFLSGVKRFYPSLRLRLPTASQYFRNWKRIHRPDRAVPISWELLQAMAALCMESGFPHVALMLYVGFFCFLWTSEMLSLQLLHLIPDHRSHRITVIIPFAKTSVGNPQVVVFRDSRIHALALAVLAARDPRAFLWSSSLGRFRVLWHRLLEALDFAPDDYSPYSIRRGTFCVRHLWMRLYNWDGGHAIALQGCISTRAHWQWPSSFGQIVNRGVSVNGL</sequence>
<keyword evidence="5" id="KW-1185">Reference proteome</keyword>
<evidence type="ECO:0000256" key="1">
    <source>
        <dbReference type="SAM" id="MobiDB-lite"/>
    </source>
</evidence>
<dbReference type="Proteomes" id="UP001152797">
    <property type="component" value="Unassembled WGS sequence"/>
</dbReference>
<gene>
    <name evidence="2" type="ORF">C1SCF055_LOCUS30492</name>
</gene>
<feature type="compositionally biased region" description="Basic residues" evidence="1">
    <location>
        <begin position="382"/>
        <end position="392"/>
    </location>
</feature>
<feature type="region of interest" description="Disordered" evidence="1">
    <location>
        <begin position="333"/>
        <end position="537"/>
    </location>
</feature>
<organism evidence="2">
    <name type="scientific">Cladocopium goreaui</name>
    <dbReference type="NCBI Taxonomy" id="2562237"/>
    <lineage>
        <taxon>Eukaryota</taxon>
        <taxon>Sar</taxon>
        <taxon>Alveolata</taxon>
        <taxon>Dinophyceae</taxon>
        <taxon>Suessiales</taxon>
        <taxon>Symbiodiniaceae</taxon>
        <taxon>Cladocopium</taxon>
    </lineage>
</organism>
<evidence type="ECO:0000313" key="3">
    <source>
        <dbReference type="EMBL" id="CAL1158094.1"/>
    </source>
</evidence>
<feature type="compositionally biased region" description="Basic and acidic residues" evidence="1">
    <location>
        <begin position="676"/>
        <end position="685"/>
    </location>
</feature>
<dbReference type="Pfam" id="PF03382">
    <property type="entry name" value="DUF285"/>
    <property type="match status" value="1"/>
</dbReference>
<feature type="compositionally biased region" description="Basic and acidic residues" evidence="1">
    <location>
        <begin position="393"/>
        <end position="423"/>
    </location>
</feature>
<dbReference type="EMBL" id="CAMXCT020003480">
    <property type="protein sequence ID" value="CAL1158094.1"/>
    <property type="molecule type" value="Genomic_DNA"/>
</dbReference>
<dbReference type="EMBL" id="CAMXCT030003480">
    <property type="protein sequence ID" value="CAL4792031.1"/>
    <property type="molecule type" value="Genomic_DNA"/>
</dbReference>